<feature type="transmembrane region" description="Helical" evidence="2">
    <location>
        <begin position="97"/>
        <end position="119"/>
    </location>
</feature>
<dbReference type="AlphaFoldDB" id="A0A067PJ08"/>
<dbReference type="Proteomes" id="UP000027265">
    <property type="component" value="Unassembled WGS sequence"/>
</dbReference>
<name>A0A067PJ08_9AGAM</name>
<evidence type="ECO:0000313" key="4">
    <source>
        <dbReference type="Proteomes" id="UP000027265"/>
    </source>
</evidence>
<evidence type="ECO:0000256" key="1">
    <source>
        <dbReference type="SAM" id="MobiDB-lite"/>
    </source>
</evidence>
<proteinExistence type="predicted"/>
<feature type="transmembrane region" description="Helical" evidence="2">
    <location>
        <begin position="190"/>
        <end position="211"/>
    </location>
</feature>
<keyword evidence="2" id="KW-0472">Membrane</keyword>
<evidence type="ECO:0000313" key="3">
    <source>
        <dbReference type="EMBL" id="KDQ50992.1"/>
    </source>
</evidence>
<dbReference type="HOGENOM" id="CLU_1053957_0_0_1"/>
<feature type="transmembrane region" description="Helical" evidence="2">
    <location>
        <begin position="6"/>
        <end position="29"/>
    </location>
</feature>
<gene>
    <name evidence="3" type="ORF">JAAARDRAFT_544321</name>
</gene>
<dbReference type="OrthoDB" id="3233695at2759"/>
<evidence type="ECO:0000256" key="2">
    <source>
        <dbReference type="SAM" id="Phobius"/>
    </source>
</evidence>
<feature type="transmembrane region" description="Helical" evidence="2">
    <location>
        <begin position="41"/>
        <end position="61"/>
    </location>
</feature>
<feature type="region of interest" description="Disordered" evidence="1">
    <location>
        <begin position="125"/>
        <end position="144"/>
    </location>
</feature>
<sequence>MHNLSLLDALIVSTLCTIATIPGNSLAVFHWPLDDIAARSVQTAFLLHNIALGIFGIIVWARVSSFGLDMTKCEDNHGVMFVIFGKSIRATNPALRILAIMLFGFLLVYTLLVVALKVYGKVTSKSRRPTSGHAPLSSANPPPDMPVLVREVSMMKKENSTSMGESTVEMEMVRRPSASLTHHRGVIQSCLAFVTPQQLIVTIPYLIYLIITTEQILLRNHLQDQSNQWTLGQTIAMLMIISVMTDFVLATREYGGERRFGDIIKEEVDHVRRRMHRVVAMVTR</sequence>
<organism evidence="3 4">
    <name type="scientific">Jaapia argillacea MUCL 33604</name>
    <dbReference type="NCBI Taxonomy" id="933084"/>
    <lineage>
        <taxon>Eukaryota</taxon>
        <taxon>Fungi</taxon>
        <taxon>Dikarya</taxon>
        <taxon>Basidiomycota</taxon>
        <taxon>Agaricomycotina</taxon>
        <taxon>Agaricomycetes</taxon>
        <taxon>Agaricomycetidae</taxon>
        <taxon>Jaapiales</taxon>
        <taxon>Jaapiaceae</taxon>
        <taxon>Jaapia</taxon>
    </lineage>
</organism>
<keyword evidence="4" id="KW-1185">Reference proteome</keyword>
<reference evidence="4" key="1">
    <citation type="journal article" date="2014" name="Proc. Natl. Acad. Sci. U.S.A.">
        <title>Extensive sampling of basidiomycete genomes demonstrates inadequacy of the white-rot/brown-rot paradigm for wood decay fungi.</title>
        <authorList>
            <person name="Riley R."/>
            <person name="Salamov A.A."/>
            <person name="Brown D.W."/>
            <person name="Nagy L.G."/>
            <person name="Floudas D."/>
            <person name="Held B.W."/>
            <person name="Levasseur A."/>
            <person name="Lombard V."/>
            <person name="Morin E."/>
            <person name="Otillar R."/>
            <person name="Lindquist E.A."/>
            <person name="Sun H."/>
            <person name="LaButti K.M."/>
            <person name="Schmutz J."/>
            <person name="Jabbour D."/>
            <person name="Luo H."/>
            <person name="Baker S.E."/>
            <person name="Pisabarro A.G."/>
            <person name="Walton J.D."/>
            <person name="Blanchette R.A."/>
            <person name="Henrissat B."/>
            <person name="Martin F."/>
            <person name="Cullen D."/>
            <person name="Hibbett D.S."/>
            <person name="Grigoriev I.V."/>
        </authorList>
    </citation>
    <scope>NUCLEOTIDE SEQUENCE [LARGE SCALE GENOMIC DNA]</scope>
    <source>
        <strain evidence="4">MUCL 33604</strain>
    </source>
</reference>
<feature type="transmembrane region" description="Helical" evidence="2">
    <location>
        <begin position="231"/>
        <end position="250"/>
    </location>
</feature>
<accession>A0A067PJ08</accession>
<protein>
    <submittedName>
        <fullName evidence="3">Uncharacterized protein</fullName>
    </submittedName>
</protein>
<keyword evidence="2" id="KW-0812">Transmembrane</keyword>
<dbReference type="InParanoid" id="A0A067PJ08"/>
<dbReference type="EMBL" id="KL197753">
    <property type="protein sequence ID" value="KDQ50992.1"/>
    <property type="molecule type" value="Genomic_DNA"/>
</dbReference>
<keyword evidence="2" id="KW-1133">Transmembrane helix</keyword>